<feature type="compositionally biased region" description="Basic and acidic residues" evidence="3">
    <location>
        <begin position="166"/>
        <end position="177"/>
    </location>
</feature>
<dbReference type="PANTHER" id="PTHR38340">
    <property type="entry name" value="S-LAYER PROTEIN"/>
    <property type="match status" value="1"/>
</dbReference>
<dbReference type="InterPro" id="IPR050557">
    <property type="entry name" value="RTX_toxin/Mannuronan_C5-epim"/>
</dbReference>
<proteinExistence type="predicted"/>
<dbReference type="GO" id="GO:0005509">
    <property type="term" value="F:calcium ion binding"/>
    <property type="evidence" value="ECO:0007669"/>
    <property type="project" value="InterPro"/>
</dbReference>
<dbReference type="EMBL" id="OBQD01000004">
    <property type="protein sequence ID" value="SOC37646.1"/>
    <property type="molecule type" value="Genomic_DNA"/>
</dbReference>
<reference evidence="4 5" key="1">
    <citation type="submission" date="2017-08" db="EMBL/GenBank/DDBJ databases">
        <authorList>
            <person name="de Groot N.N."/>
        </authorList>
    </citation>
    <scope>NUCLEOTIDE SEQUENCE [LARGE SCALE GENOMIC DNA]</scope>
    <source>
        <strain evidence="4 5">JC85</strain>
    </source>
</reference>
<dbReference type="PROSITE" id="PS00330">
    <property type="entry name" value="HEMOLYSIN_CALCIUM"/>
    <property type="match status" value="1"/>
</dbReference>
<dbReference type="GO" id="GO:0005576">
    <property type="term" value="C:extracellular region"/>
    <property type="evidence" value="ECO:0007669"/>
    <property type="project" value="UniProtKB-SubCell"/>
</dbReference>
<evidence type="ECO:0000256" key="3">
    <source>
        <dbReference type="SAM" id="MobiDB-lite"/>
    </source>
</evidence>
<keyword evidence="2" id="KW-0964">Secreted</keyword>
<dbReference type="InterPro" id="IPR001343">
    <property type="entry name" value="Hemolysn_Ca-bd"/>
</dbReference>
<dbReference type="Proteomes" id="UP000219167">
    <property type="component" value="Unassembled WGS sequence"/>
</dbReference>
<protein>
    <submittedName>
        <fullName evidence="4">Hemolysin type calcium-binding protein</fullName>
    </submittedName>
</protein>
<evidence type="ECO:0000256" key="2">
    <source>
        <dbReference type="ARBA" id="ARBA00022525"/>
    </source>
</evidence>
<dbReference type="AlphaFoldDB" id="A0A285UAR2"/>
<dbReference type="PRINTS" id="PR00313">
    <property type="entry name" value="CABNDNGRPT"/>
</dbReference>
<dbReference type="Gene3D" id="2.150.10.10">
    <property type="entry name" value="Serralysin-like metalloprotease, C-terminal"/>
    <property type="match status" value="3"/>
</dbReference>
<dbReference type="InterPro" id="IPR018511">
    <property type="entry name" value="Hemolysin-typ_Ca-bd_CS"/>
</dbReference>
<name>A0A285UAR2_9HYPH</name>
<keyword evidence="5" id="KW-1185">Reference proteome</keyword>
<dbReference type="PANTHER" id="PTHR38340:SF1">
    <property type="entry name" value="S-LAYER PROTEIN"/>
    <property type="match status" value="1"/>
</dbReference>
<feature type="region of interest" description="Disordered" evidence="3">
    <location>
        <begin position="146"/>
        <end position="185"/>
    </location>
</feature>
<evidence type="ECO:0000313" key="5">
    <source>
        <dbReference type="Proteomes" id="UP000219167"/>
    </source>
</evidence>
<dbReference type="SUPFAM" id="SSF51120">
    <property type="entry name" value="beta-Roll"/>
    <property type="match status" value="2"/>
</dbReference>
<evidence type="ECO:0000256" key="1">
    <source>
        <dbReference type="ARBA" id="ARBA00004613"/>
    </source>
</evidence>
<organism evidence="4 5">
    <name type="scientific">Rhizobium subbaraonis</name>
    <dbReference type="NCBI Taxonomy" id="908946"/>
    <lineage>
        <taxon>Bacteria</taxon>
        <taxon>Pseudomonadati</taxon>
        <taxon>Pseudomonadota</taxon>
        <taxon>Alphaproteobacteria</taxon>
        <taxon>Hyphomicrobiales</taxon>
        <taxon>Rhizobiaceae</taxon>
        <taxon>Rhizobium/Agrobacterium group</taxon>
        <taxon>Rhizobium</taxon>
    </lineage>
</organism>
<dbReference type="InterPro" id="IPR011049">
    <property type="entry name" value="Serralysin-like_metalloprot_C"/>
</dbReference>
<dbReference type="Pfam" id="PF00353">
    <property type="entry name" value="HemolysinCabind"/>
    <property type="match status" value="3"/>
</dbReference>
<sequence length="288" mass="29861">MEGGAGRDLFVYSSGRDEIDDFSTRDDTISLDASLGVTSFSQLMTKARQVDEGEDVLFNFGSGNTLLLEDVKLSSLKASHFGFSSGASADASAASGQFKGTSKADTFSGGAGNDKIWGYSGNDVLKGGSGHDDIYGGNGNDKLYGGNGNDEIEGGSGNDLLYGGNGHDELDGDKGNDKLYGGNGNDDLEGGAGDDWLDGGNGRNELKGGSGADTFVFKTGITEIEDYRAGTDTVIVAKSLGVSNFDDLVQLATAVDGGDDLRFDFGGARLTFEDTKLGELKAGDFLFT</sequence>
<accession>A0A285UAR2</accession>
<gene>
    <name evidence="4" type="ORF">SAMN05892877_104248</name>
</gene>
<evidence type="ECO:0000313" key="4">
    <source>
        <dbReference type="EMBL" id="SOC37646.1"/>
    </source>
</evidence>
<comment type="subcellular location">
    <subcellularLocation>
        <location evidence="1">Secreted</location>
    </subcellularLocation>
</comment>